<comment type="caution">
    <text evidence="11">The sequence shown here is derived from an EMBL/GenBank/DDBJ whole genome shotgun (WGS) entry which is preliminary data.</text>
</comment>
<dbReference type="RefSeq" id="WP_132701165.1">
    <property type="nucleotide sequence ID" value="NZ_SLZR01000005.1"/>
</dbReference>
<dbReference type="HAMAP" id="MF_00639">
    <property type="entry name" value="MurD"/>
    <property type="match status" value="1"/>
</dbReference>
<keyword evidence="12" id="KW-1185">Reference proteome</keyword>
<keyword evidence="3 7" id="KW-0963">Cytoplasm</keyword>
<accession>A0A4V2UJW7</accession>
<dbReference type="InterPro" id="IPR005762">
    <property type="entry name" value="MurD"/>
</dbReference>
<dbReference type="PROSITE" id="PS51257">
    <property type="entry name" value="PROKAR_LIPOPROTEIN"/>
    <property type="match status" value="1"/>
</dbReference>
<feature type="binding site" evidence="7">
    <location>
        <begin position="116"/>
        <end position="122"/>
    </location>
    <ligand>
        <name>ATP</name>
        <dbReference type="ChEBI" id="CHEBI:30616"/>
    </ligand>
</feature>
<comment type="subcellular location">
    <subcellularLocation>
        <location evidence="1 7 8">Cytoplasm</location>
    </subcellularLocation>
</comment>
<dbReference type="GO" id="GO:0008764">
    <property type="term" value="F:UDP-N-acetylmuramoylalanine-D-glutamate ligase activity"/>
    <property type="evidence" value="ECO:0007669"/>
    <property type="project" value="UniProtKB-UniRule"/>
</dbReference>
<dbReference type="UniPathway" id="UPA00219"/>
<evidence type="ECO:0000256" key="4">
    <source>
        <dbReference type="ARBA" id="ARBA00022598"/>
    </source>
</evidence>
<comment type="similarity">
    <text evidence="7">Belongs to the MurCDEF family.</text>
</comment>
<reference evidence="11 12" key="1">
    <citation type="submission" date="2019-03" db="EMBL/GenBank/DDBJ databases">
        <title>Genomic Encyclopedia of Archaeal and Bacterial Type Strains, Phase II (KMG-II): from individual species to whole genera.</title>
        <authorList>
            <person name="Goeker M."/>
        </authorList>
    </citation>
    <scope>NUCLEOTIDE SEQUENCE [LARGE SCALE GENOMIC DNA]</scope>
    <source>
        <strain evidence="11 12">DSM 15388</strain>
    </source>
</reference>
<keyword evidence="7 8" id="KW-0132">Cell division</keyword>
<dbReference type="SUPFAM" id="SSF53244">
    <property type="entry name" value="MurD-like peptide ligases, peptide-binding domain"/>
    <property type="match status" value="1"/>
</dbReference>
<dbReference type="NCBIfam" id="TIGR01087">
    <property type="entry name" value="murD"/>
    <property type="match status" value="1"/>
</dbReference>
<dbReference type="GO" id="GO:0051301">
    <property type="term" value="P:cell division"/>
    <property type="evidence" value="ECO:0007669"/>
    <property type="project" value="UniProtKB-KW"/>
</dbReference>
<dbReference type="Gene3D" id="3.40.1190.10">
    <property type="entry name" value="Mur-like, catalytic domain"/>
    <property type="match status" value="1"/>
</dbReference>
<proteinExistence type="inferred from homology"/>
<evidence type="ECO:0000256" key="2">
    <source>
        <dbReference type="ARBA" id="ARBA00004752"/>
    </source>
</evidence>
<dbReference type="AlphaFoldDB" id="A0A4V2UJW7"/>
<dbReference type="GO" id="GO:0005524">
    <property type="term" value="F:ATP binding"/>
    <property type="evidence" value="ECO:0007669"/>
    <property type="project" value="UniProtKB-UniRule"/>
</dbReference>
<dbReference type="PANTHER" id="PTHR43692">
    <property type="entry name" value="UDP-N-ACETYLMURAMOYLALANINE--D-GLUTAMATE LIGASE"/>
    <property type="match status" value="1"/>
</dbReference>
<feature type="domain" description="Mur ligase central" evidence="10">
    <location>
        <begin position="114"/>
        <end position="286"/>
    </location>
</feature>
<comment type="function">
    <text evidence="7 8">Cell wall formation. Catalyzes the addition of glutamate to the nucleotide precursor UDP-N-acetylmuramoyl-L-alanine (UMA).</text>
</comment>
<dbReference type="PANTHER" id="PTHR43692:SF1">
    <property type="entry name" value="UDP-N-ACETYLMURAMOYLALANINE--D-GLUTAMATE LIGASE"/>
    <property type="match status" value="1"/>
</dbReference>
<comment type="pathway">
    <text evidence="2 7 8">Cell wall biogenesis; peptidoglycan biosynthesis.</text>
</comment>
<keyword evidence="7 8" id="KW-0131">Cell cycle</keyword>
<evidence type="ECO:0000313" key="11">
    <source>
        <dbReference type="EMBL" id="TCS41718.1"/>
    </source>
</evidence>
<name>A0A4V2UJW7_9GAMM</name>
<dbReference type="GO" id="GO:0005737">
    <property type="term" value="C:cytoplasm"/>
    <property type="evidence" value="ECO:0007669"/>
    <property type="project" value="UniProtKB-SubCell"/>
</dbReference>
<protein>
    <recommendedName>
        <fullName evidence="7 8">UDP-N-acetylmuramoylalanine--D-glutamate ligase</fullName>
        <ecNumber evidence="7 8">6.3.2.9</ecNumber>
    </recommendedName>
    <alternativeName>
        <fullName evidence="7">D-glutamic acid-adding enzyme</fullName>
    </alternativeName>
    <alternativeName>
        <fullName evidence="7">UDP-N-acetylmuramoyl-L-alanyl-D-glutamate synthetase</fullName>
    </alternativeName>
</protein>
<dbReference type="EMBL" id="SLZR01000005">
    <property type="protein sequence ID" value="TCS41718.1"/>
    <property type="molecule type" value="Genomic_DNA"/>
</dbReference>
<dbReference type="OrthoDB" id="9809796at2"/>
<keyword evidence="5 7" id="KW-0547">Nucleotide-binding</keyword>
<evidence type="ECO:0000259" key="10">
    <source>
        <dbReference type="Pfam" id="PF08245"/>
    </source>
</evidence>
<dbReference type="SUPFAM" id="SSF51984">
    <property type="entry name" value="MurCD N-terminal domain"/>
    <property type="match status" value="1"/>
</dbReference>
<dbReference type="Pfam" id="PF08245">
    <property type="entry name" value="Mur_ligase_M"/>
    <property type="match status" value="1"/>
</dbReference>
<dbReference type="InterPro" id="IPR013221">
    <property type="entry name" value="Mur_ligase_cen"/>
</dbReference>
<evidence type="ECO:0000313" key="12">
    <source>
        <dbReference type="Proteomes" id="UP000295793"/>
    </source>
</evidence>
<evidence type="ECO:0000256" key="8">
    <source>
        <dbReference type="RuleBase" id="RU003664"/>
    </source>
</evidence>
<keyword evidence="6 7" id="KW-0067">ATP-binding</keyword>
<dbReference type="Gene3D" id="3.90.190.20">
    <property type="entry name" value="Mur ligase, C-terminal domain"/>
    <property type="match status" value="1"/>
</dbReference>
<dbReference type="GO" id="GO:0009252">
    <property type="term" value="P:peptidoglycan biosynthetic process"/>
    <property type="evidence" value="ECO:0007669"/>
    <property type="project" value="UniProtKB-UniRule"/>
</dbReference>
<comment type="catalytic activity">
    <reaction evidence="7 8">
        <text>UDP-N-acetyl-alpha-D-muramoyl-L-alanine + D-glutamate + ATP = UDP-N-acetyl-alpha-D-muramoyl-L-alanyl-D-glutamate + ADP + phosphate + H(+)</text>
        <dbReference type="Rhea" id="RHEA:16429"/>
        <dbReference type="ChEBI" id="CHEBI:15378"/>
        <dbReference type="ChEBI" id="CHEBI:29986"/>
        <dbReference type="ChEBI" id="CHEBI:30616"/>
        <dbReference type="ChEBI" id="CHEBI:43474"/>
        <dbReference type="ChEBI" id="CHEBI:83898"/>
        <dbReference type="ChEBI" id="CHEBI:83900"/>
        <dbReference type="ChEBI" id="CHEBI:456216"/>
        <dbReference type="EC" id="6.3.2.9"/>
    </reaction>
</comment>
<dbReference type="GO" id="GO:0008360">
    <property type="term" value="P:regulation of cell shape"/>
    <property type="evidence" value="ECO:0007669"/>
    <property type="project" value="UniProtKB-KW"/>
</dbReference>
<evidence type="ECO:0000256" key="7">
    <source>
        <dbReference type="HAMAP-Rule" id="MF_00639"/>
    </source>
</evidence>
<keyword evidence="7 8" id="KW-0133">Cell shape</keyword>
<dbReference type="EC" id="6.3.2.9" evidence="7 8"/>
<keyword evidence="4 7" id="KW-0436">Ligase</keyword>
<dbReference type="Pfam" id="PF21799">
    <property type="entry name" value="MurD-like_N"/>
    <property type="match status" value="1"/>
</dbReference>
<evidence type="ECO:0000256" key="6">
    <source>
        <dbReference type="ARBA" id="ARBA00022840"/>
    </source>
</evidence>
<gene>
    <name evidence="7" type="primary">murD</name>
    <name evidence="11" type="ORF">BCF53_105145</name>
</gene>
<evidence type="ECO:0000256" key="3">
    <source>
        <dbReference type="ARBA" id="ARBA00022490"/>
    </source>
</evidence>
<dbReference type="Gene3D" id="3.40.50.720">
    <property type="entry name" value="NAD(P)-binding Rossmann-like Domain"/>
    <property type="match status" value="1"/>
</dbReference>
<feature type="domain" description="Mur ligase C-terminal" evidence="9">
    <location>
        <begin position="309"/>
        <end position="421"/>
    </location>
</feature>
<dbReference type="SUPFAM" id="SSF53623">
    <property type="entry name" value="MurD-like peptide ligases, catalytic domain"/>
    <property type="match status" value="1"/>
</dbReference>
<evidence type="ECO:0000259" key="9">
    <source>
        <dbReference type="Pfam" id="PF02875"/>
    </source>
</evidence>
<organism evidence="11 12">
    <name type="scientific">Reinekea marinisedimentorum</name>
    <dbReference type="NCBI Taxonomy" id="230495"/>
    <lineage>
        <taxon>Bacteria</taxon>
        <taxon>Pseudomonadati</taxon>
        <taxon>Pseudomonadota</taxon>
        <taxon>Gammaproteobacteria</taxon>
        <taxon>Oceanospirillales</taxon>
        <taxon>Saccharospirillaceae</taxon>
        <taxon>Reinekea</taxon>
    </lineage>
</organism>
<sequence length="445" mass="46848">MKKLDLTKHYLVVGLGVTGLSCVRYLVARGCVVSVIDSREKPANIETLKAEFPNVKVHLGSFDETVLAGADVLVMSPGVPLATPAIRKAIENGAEVSSDIELFLNEFTGKLVAITGSNAKSTVTQWLGETLKAGGNKTLVAGNIGLPVLTAVDEAFDVAVLELSSFQLELLAELNADAAVILNISEDHMDRYDSLVSYRNAKLKIFNGAKHIVVNRDDPQTYPAAGVDAEMTAFGVNDAAASGYGLAEIEGRPYLVRGDQPLMAEADLALPGRHNTSNALAVFALADALANPVAATVSALKDFAGLPYRCQLVGEKDGVRFFNDSKATNVGSVLAALNGLAGTGKKNIILLAGGQGKGQDFQPLKEIVDSACKAVFLFGEDKDKLNRVFPAAEVKNTLAESFAAAVQLADEGDAILFSPACASFDQFANYVARGEAFNELVGGVL</sequence>
<dbReference type="InterPro" id="IPR036615">
    <property type="entry name" value="Mur_ligase_C_dom_sf"/>
</dbReference>
<evidence type="ECO:0000256" key="5">
    <source>
        <dbReference type="ARBA" id="ARBA00022741"/>
    </source>
</evidence>
<keyword evidence="7 8" id="KW-0573">Peptidoglycan synthesis</keyword>
<dbReference type="InterPro" id="IPR004101">
    <property type="entry name" value="Mur_ligase_C"/>
</dbReference>
<dbReference type="Pfam" id="PF02875">
    <property type="entry name" value="Mur_ligase_C"/>
    <property type="match status" value="1"/>
</dbReference>
<dbReference type="InterPro" id="IPR036565">
    <property type="entry name" value="Mur-like_cat_sf"/>
</dbReference>
<dbReference type="GO" id="GO:0071555">
    <property type="term" value="P:cell wall organization"/>
    <property type="evidence" value="ECO:0007669"/>
    <property type="project" value="UniProtKB-KW"/>
</dbReference>
<evidence type="ECO:0000256" key="1">
    <source>
        <dbReference type="ARBA" id="ARBA00004496"/>
    </source>
</evidence>
<dbReference type="Proteomes" id="UP000295793">
    <property type="component" value="Unassembled WGS sequence"/>
</dbReference>
<keyword evidence="7 8" id="KW-0961">Cell wall biogenesis/degradation</keyword>